<dbReference type="Pfam" id="PF00153">
    <property type="entry name" value="Mito_carr"/>
    <property type="match status" value="3"/>
</dbReference>
<reference evidence="11 13" key="1">
    <citation type="journal article" date="2016" name="PLoS ONE">
        <title>Sequence Assembly of Yarrowia lipolytica Strain W29/CLIB89 Shows Transposable Element Diversity.</title>
        <authorList>
            <person name="Magnan C."/>
            <person name="Yu J."/>
            <person name="Chang I."/>
            <person name="Jahn E."/>
            <person name="Kanomata Y."/>
            <person name="Wu J."/>
            <person name="Zeller M."/>
            <person name="Oakes M."/>
            <person name="Baldi P."/>
            <person name="Sandmeyer S."/>
        </authorList>
    </citation>
    <scope>NUCLEOTIDE SEQUENCE [LARGE SCALE GENOMIC DNA]</scope>
    <source>
        <strain evidence="11">CLIB89</strain>
        <strain evidence="13">CLIB89(W29)</strain>
    </source>
</reference>
<evidence type="ECO:0000313" key="12">
    <source>
        <dbReference type="EMBL" id="RDW27975.1"/>
    </source>
</evidence>
<dbReference type="VEuPathDB" id="FungiDB:YALI1_E20729g"/>
<dbReference type="OMA" id="HICRLRY"/>
<dbReference type="EMBL" id="KZ858957">
    <property type="protein sequence ID" value="RDW27975.1"/>
    <property type="molecule type" value="Genomic_DNA"/>
</dbReference>
<proteinExistence type="inferred from homology"/>
<evidence type="ECO:0000256" key="5">
    <source>
        <dbReference type="ARBA" id="ARBA00022737"/>
    </source>
</evidence>
<keyword evidence="5" id="KW-0677">Repeat</keyword>
<dbReference type="PROSITE" id="PS50920">
    <property type="entry name" value="SOLCAR"/>
    <property type="match status" value="3"/>
</dbReference>
<name>A0A1D8NIU5_YARLL</name>
<keyword evidence="4 9" id="KW-0812">Transmembrane</keyword>
<protein>
    <submittedName>
        <fullName evidence="12">Mitochondrial carrier domain-containing protein</fullName>
    </submittedName>
</protein>
<dbReference type="Proteomes" id="UP000256601">
    <property type="component" value="Unassembled WGS sequence"/>
</dbReference>
<keyword evidence="7" id="KW-0496">Mitochondrion</keyword>
<evidence type="ECO:0000256" key="8">
    <source>
        <dbReference type="ARBA" id="ARBA00023136"/>
    </source>
</evidence>
<dbReference type="GO" id="GO:0031966">
    <property type="term" value="C:mitochondrial membrane"/>
    <property type="evidence" value="ECO:0007669"/>
    <property type="project" value="UniProtKB-SubCell"/>
</dbReference>
<keyword evidence="8 9" id="KW-0472">Membrane</keyword>
<dbReference type="Gene3D" id="1.50.40.10">
    <property type="entry name" value="Mitochondrial carrier domain"/>
    <property type="match status" value="2"/>
</dbReference>
<comment type="subcellular location">
    <subcellularLocation>
        <location evidence="1">Mitochondrion membrane</location>
        <topology evidence="1">Multi-pass membrane protein</topology>
    </subcellularLocation>
</comment>
<evidence type="ECO:0000313" key="11">
    <source>
        <dbReference type="EMBL" id="AOW05548.1"/>
    </source>
</evidence>
<dbReference type="SUPFAM" id="SSF103506">
    <property type="entry name" value="Mitochondrial carrier"/>
    <property type="match status" value="1"/>
</dbReference>
<dbReference type="KEGG" id="yli:2911671"/>
<dbReference type="InterPro" id="IPR018108">
    <property type="entry name" value="MCP_transmembrane"/>
</dbReference>
<keyword evidence="3 10" id="KW-0813">Transport</keyword>
<dbReference type="RefSeq" id="XP_504064.1">
    <property type="nucleotide sequence ID" value="XM_504064.1"/>
</dbReference>
<organism evidence="11 13">
    <name type="scientific">Yarrowia lipolytica</name>
    <name type="common">Candida lipolytica</name>
    <dbReference type="NCBI Taxonomy" id="4952"/>
    <lineage>
        <taxon>Eukaryota</taxon>
        <taxon>Fungi</taxon>
        <taxon>Dikarya</taxon>
        <taxon>Ascomycota</taxon>
        <taxon>Saccharomycotina</taxon>
        <taxon>Dipodascomycetes</taxon>
        <taxon>Dipodascales</taxon>
        <taxon>Dipodascales incertae sedis</taxon>
        <taxon>Yarrowia</taxon>
    </lineage>
</organism>
<dbReference type="Proteomes" id="UP000182444">
    <property type="component" value="Chromosome 1E"/>
</dbReference>
<evidence type="ECO:0000256" key="1">
    <source>
        <dbReference type="ARBA" id="ARBA00004225"/>
    </source>
</evidence>
<feature type="repeat" description="Solcar" evidence="9">
    <location>
        <begin position="216"/>
        <end position="303"/>
    </location>
</feature>
<evidence type="ECO:0000256" key="6">
    <source>
        <dbReference type="ARBA" id="ARBA00022989"/>
    </source>
</evidence>
<dbReference type="AlphaFoldDB" id="A0A1D8NIU5"/>
<dbReference type="GO" id="GO:0000064">
    <property type="term" value="F:L-ornithine transmembrane transporter activity"/>
    <property type="evidence" value="ECO:0007669"/>
    <property type="project" value="TreeGrafter"/>
</dbReference>
<evidence type="ECO:0000256" key="2">
    <source>
        <dbReference type="ARBA" id="ARBA00006375"/>
    </source>
</evidence>
<sequence length="305" mass="33765">MEEPVIYDENQIDDNRVVKDLIAGTCGGVAQVLSGQPFDTTKVRLQSAPEGRYSGAMDVVKQIMKNEGFKGFYKGTLTPLIGVGACVSIQFSVNEYMKRMFGAQNISLGLKDTRLSSWQFYQCGAAAGFANGFLASPIEQIRIRLQVQTADNKLFNGPIDCIKKMYGAGGIQGIYRGIMPTLVRESHGMGMYFLTFEALVKREMALKDCQRKDIPGWKLCMYGAGAGYGMWTTAYPIDVIKSKMQTDSIFPAERKYKNSFDCAKQILRDQGVKGFFRGFGPTMLRAAPVNACTFYAFELACRAMG</sequence>
<dbReference type="GeneID" id="2911671"/>
<evidence type="ECO:0000256" key="9">
    <source>
        <dbReference type="PROSITE-ProRule" id="PRU00282"/>
    </source>
</evidence>
<evidence type="ECO:0000256" key="3">
    <source>
        <dbReference type="ARBA" id="ARBA00022448"/>
    </source>
</evidence>
<dbReference type="GO" id="GO:1990575">
    <property type="term" value="P:mitochondrial L-ornithine transmembrane transport"/>
    <property type="evidence" value="ECO:0007669"/>
    <property type="project" value="TreeGrafter"/>
</dbReference>
<dbReference type="eggNOG" id="KOG0758">
    <property type="taxonomic scope" value="Eukaryota"/>
</dbReference>
<feature type="repeat" description="Solcar" evidence="9">
    <location>
        <begin position="118"/>
        <end position="202"/>
    </location>
</feature>
<keyword evidence="6" id="KW-1133">Transmembrane helix</keyword>
<comment type="similarity">
    <text evidence="2 10">Belongs to the mitochondrial carrier (TC 2.A.29) family.</text>
</comment>
<dbReference type="PANTHER" id="PTHR45624:SF51">
    <property type="entry name" value="CARRIER PROTEIN YMC2, MITOCHONDRIAL-RELATED"/>
    <property type="match status" value="1"/>
</dbReference>
<evidence type="ECO:0000313" key="13">
    <source>
        <dbReference type="Proteomes" id="UP000182444"/>
    </source>
</evidence>
<dbReference type="EMBL" id="CP017557">
    <property type="protein sequence ID" value="AOW05548.1"/>
    <property type="molecule type" value="Genomic_DNA"/>
</dbReference>
<dbReference type="PANTHER" id="PTHR45624">
    <property type="entry name" value="MITOCHONDRIAL BASIC AMINO ACIDS TRANSPORTER-RELATED"/>
    <property type="match status" value="1"/>
</dbReference>
<dbReference type="VEuPathDB" id="FungiDB:YALI0_E17457g"/>
<gene>
    <name evidence="12" type="ORF">B0I71DRAFT_128140</name>
    <name evidence="11" type="ORF">YALI1_E20729g</name>
</gene>
<dbReference type="InterPro" id="IPR023395">
    <property type="entry name" value="MCP_dom_sf"/>
</dbReference>
<reference evidence="12 14" key="2">
    <citation type="submission" date="2018-07" db="EMBL/GenBank/DDBJ databases">
        <title>Draft Genome Assemblies for Five Robust Yarrowia lipolytica Strains Exhibiting High Lipid Production and Pentose Sugar Utilization and Sugar Alcohol Secretion from Undetoxified Lignocellulosic Biomass Hydrolysates.</title>
        <authorList>
            <consortium name="DOE Joint Genome Institute"/>
            <person name="Walker C."/>
            <person name="Ryu S."/>
            <person name="Na H."/>
            <person name="Zane M."/>
            <person name="LaButti K."/>
            <person name="Lipzen A."/>
            <person name="Haridas S."/>
            <person name="Barry K."/>
            <person name="Grigoriev I.V."/>
            <person name="Quarterman J."/>
            <person name="Slininger P."/>
            <person name="Dien B."/>
            <person name="Trinh C.T."/>
        </authorList>
    </citation>
    <scope>NUCLEOTIDE SEQUENCE [LARGE SCALE GENOMIC DNA]</scope>
    <source>
        <strain evidence="12 14">YB392</strain>
    </source>
</reference>
<evidence type="ECO:0000256" key="10">
    <source>
        <dbReference type="RuleBase" id="RU000488"/>
    </source>
</evidence>
<evidence type="ECO:0000256" key="7">
    <source>
        <dbReference type="ARBA" id="ARBA00023128"/>
    </source>
</evidence>
<evidence type="ECO:0000256" key="4">
    <source>
        <dbReference type="ARBA" id="ARBA00022692"/>
    </source>
</evidence>
<dbReference type="InterPro" id="IPR050567">
    <property type="entry name" value="Mitochondrial_Carrier"/>
</dbReference>
<accession>A0A1D8NIU5</accession>
<evidence type="ECO:0000313" key="14">
    <source>
        <dbReference type="Proteomes" id="UP000256601"/>
    </source>
</evidence>
<dbReference type="OrthoDB" id="409586at2759"/>
<feature type="repeat" description="Solcar" evidence="9">
    <location>
        <begin position="18"/>
        <end position="100"/>
    </location>
</feature>